<dbReference type="EMBL" id="CACVBS010000050">
    <property type="protein sequence ID" value="CAA7265749.1"/>
    <property type="molecule type" value="Genomic_DNA"/>
</dbReference>
<accession>A0A8S0VS37</accession>
<proteinExistence type="predicted"/>
<keyword evidence="2" id="KW-1185">Reference proteome</keyword>
<dbReference type="Proteomes" id="UP000467700">
    <property type="component" value="Unassembled WGS sequence"/>
</dbReference>
<evidence type="ECO:0000313" key="2">
    <source>
        <dbReference type="Proteomes" id="UP000467700"/>
    </source>
</evidence>
<protein>
    <submittedName>
        <fullName evidence="1">Uncharacterized protein</fullName>
    </submittedName>
</protein>
<reference evidence="1 2" key="1">
    <citation type="submission" date="2020-01" db="EMBL/GenBank/DDBJ databases">
        <authorList>
            <person name="Gupta K D."/>
        </authorList>
    </citation>
    <scope>NUCLEOTIDE SEQUENCE [LARGE SCALE GENOMIC DNA]</scope>
</reference>
<gene>
    <name evidence="1" type="ORF">AAE3_LOCUS7883</name>
</gene>
<name>A0A8S0VS37_CYCAE</name>
<organism evidence="1 2">
    <name type="scientific">Cyclocybe aegerita</name>
    <name type="common">Black poplar mushroom</name>
    <name type="synonym">Agrocybe aegerita</name>
    <dbReference type="NCBI Taxonomy" id="1973307"/>
    <lineage>
        <taxon>Eukaryota</taxon>
        <taxon>Fungi</taxon>
        <taxon>Dikarya</taxon>
        <taxon>Basidiomycota</taxon>
        <taxon>Agaricomycotina</taxon>
        <taxon>Agaricomycetes</taxon>
        <taxon>Agaricomycetidae</taxon>
        <taxon>Agaricales</taxon>
        <taxon>Agaricineae</taxon>
        <taxon>Bolbitiaceae</taxon>
        <taxon>Cyclocybe</taxon>
    </lineage>
</organism>
<sequence length="320" mass="35586">MLTSELPPTAIAQMPAVFQLPPVRALIEEVETFLALNPDAHRTVNQNARDVTAREQQVARPLPKLKERSSPYSKRHARRLSAAKGNSLHTPNSVVMALHPVPTRREAIQVDMQRLDVSGDLASVTSLMRSIERRNSSDQQIDRALRSQICPRSPASLLAYLSGQSNSPSHVEACAYPYLQPSCFTSSNQIYESKTPIPHCPRRCSATICVSAPDESPNKLVFPSDWSHTGLDRTSICVPATDRMVYFQSTEPSEEDVGVPLFVIERFPQGMIGGKQDLSTYIDAMFLKGTCVPVRRMHHSHENCSTILPMWADHESTTRA</sequence>
<evidence type="ECO:0000313" key="1">
    <source>
        <dbReference type="EMBL" id="CAA7265749.1"/>
    </source>
</evidence>
<comment type="caution">
    <text evidence="1">The sequence shown here is derived from an EMBL/GenBank/DDBJ whole genome shotgun (WGS) entry which is preliminary data.</text>
</comment>
<dbReference type="OrthoDB" id="10420316at2759"/>
<dbReference type="AlphaFoldDB" id="A0A8S0VS37"/>